<proteinExistence type="predicted"/>
<dbReference type="EMBL" id="JTLV02000001">
    <property type="protein sequence ID" value="PQM31460.1"/>
    <property type="molecule type" value="Genomic_DNA"/>
</dbReference>
<sequence>MQEVYLTKITNVVDSHGVQIHKISDLQLENSLEINREIIRLVVDINTKAELGDIVIDLEKLGYTVMEKEFIDSIIK</sequence>
<dbReference type="RefSeq" id="WP_040093588.1">
    <property type="nucleotide sequence ID" value="NZ_CM020866.1"/>
</dbReference>
<dbReference type="STRING" id="2138.SMSRO_v1c12180"/>
<gene>
    <name evidence="1" type="ORF">SMSRO_SF012930</name>
</gene>
<protein>
    <submittedName>
        <fullName evidence="1">Uncharacterized protein</fullName>
    </submittedName>
</protein>
<evidence type="ECO:0000313" key="1">
    <source>
        <dbReference type="EMBL" id="PQM31460.1"/>
    </source>
</evidence>
<dbReference type="Proteomes" id="UP000031565">
    <property type="component" value="Unassembled WGS sequence"/>
</dbReference>
<organism evidence="1 2">
    <name type="scientific">Spiroplasma poulsonii</name>
    <dbReference type="NCBI Taxonomy" id="2138"/>
    <lineage>
        <taxon>Bacteria</taxon>
        <taxon>Bacillati</taxon>
        <taxon>Mycoplasmatota</taxon>
        <taxon>Mollicutes</taxon>
        <taxon>Entomoplasmatales</taxon>
        <taxon>Spiroplasmataceae</taxon>
        <taxon>Spiroplasma</taxon>
    </lineage>
</organism>
<reference evidence="1 2" key="1">
    <citation type="journal article" date="2015" name="MBio">
        <title>Genome sequence of the Drosophila melanogaster male-killing Spiroplasma strain MSRO endosymbiont.</title>
        <authorList>
            <person name="Paredes J.C."/>
            <person name="Herren J.K."/>
            <person name="Schupfer F."/>
            <person name="Marin R."/>
            <person name="Claverol S."/>
            <person name="Kuo C.H."/>
            <person name="Lemaitre B."/>
            <person name="Beven L."/>
        </authorList>
    </citation>
    <scope>NUCLEOTIDE SEQUENCE [LARGE SCALE GENOMIC DNA]</scope>
    <source>
        <strain evidence="1 2">MSRO</strain>
    </source>
</reference>
<accession>A0A2P6FDB8</accession>
<evidence type="ECO:0000313" key="2">
    <source>
        <dbReference type="Proteomes" id="UP000031565"/>
    </source>
</evidence>
<keyword evidence="2" id="KW-1185">Reference proteome</keyword>
<comment type="caution">
    <text evidence="1">The sequence shown here is derived from an EMBL/GenBank/DDBJ whole genome shotgun (WGS) entry which is preliminary data.</text>
</comment>
<dbReference type="AlphaFoldDB" id="A0A2P6FDB8"/>
<name>A0A2P6FDB8_9MOLU</name>